<dbReference type="InterPro" id="IPR029044">
    <property type="entry name" value="Nucleotide-diphossugar_trans"/>
</dbReference>
<dbReference type="InterPro" id="IPR001173">
    <property type="entry name" value="Glyco_trans_2-like"/>
</dbReference>
<keyword evidence="4" id="KW-1185">Reference proteome</keyword>
<feature type="transmembrane region" description="Helical" evidence="1">
    <location>
        <begin position="48"/>
        <end position="73"/>
    </location>
</feature>
<name>A0AAW1RXP2_9CHLO</name>
<protein>
    <recommendedName>
        <fullName evidence="2">Glycosyltransferase 2-like domain-containing protein</fullName>
    </recommendedName>
</protein>
<evidence type="ECO:0000313" key="3">
    <source>
        <dbReference type="EMBL" id="KAK9838183.1"/>
    </source>
</evidence>
<evidence type="ECO:0000256" key="1">
    <source>
        <dbReference type="SAM" id="Phobius"/>
    </source>
</evidence>
<keyword evidence="1" id="KW-0472">Membrane</keyword>
<dbReference type="EMBL" id="JALJOU010000020">
    <property type="protein sequence ID" value="KAK9838183.1"/>
    <property type="molecule type" value="Genomic_DNA"/>
</dbReference>
<evidence type="ECO:0000259" key="2">
    <source>
        <dbReference type="Pfam" id="PF13632"/>
    </source>
</evidence>
<reference evidence="3 4" key="1">
    <citation type="journal article" date="2024" name="Nat. Commun.">
        <title>Phylogenomics reveals the evolutionary origins of lichenization in chlorophyte algae.</title>
        <authorList>
            <person name="Puginier C."/>
            <person name="Libourel C."/>
            <person name="Otte J."/>
            <person name="Skaloud P."/>
            <person name="Haon M."/>
            <person name="Grisel S."/>
            <person name="Petersen M."/>
            <person name="Berrin J.G."/>
            <person name="Delaux P.M."/>
            <person name="Dal Grande F."/>
            <person name="Keller J."/>
        </authorList>
    </citation>
    <scope>NUCLEOTIDE SEQUENCE [LARGE SCALE GENOMIC DNA]</scope>
    <source>
        <strain evidence="3 4">SAG 245.80</strain>
    </source>
</reference>
<accession>A0AAW1RXP2</accession>
<comment type="caution">
    <text evidence="3">The sequence shown here is derived from an EMBL/GenBank/DDBJ whole genome shotgun (WGS) entry which is preliminary data.</text>
</comment>
<dbReference type="AlphaFoldDB" id="A0AAW1RXP2"/>
<dbReference type="Pfam" id="PF13632">
    <property type="entry name" value="Glyco_trans_2_3"/>
    <property type="match status" value="1"/>
</dbReference>
<gene>
    <name evidence="3" type="ORF">WJX81_007260</name>
</gene>
<proteinExistence type="predicted"/>
<dbReference type="PANTHER" id="PTHR35408">
    <property type="entry name" value="CHROMOSOME 15, WHOLE GENOME SHOTGUN SEQUENCE"/>
    <property type="match status" value="1"/>
</dbReference>
<feature type="domain" description="Glycosyltransferase 2-like" evidence="2">
    <location>
        <begin position="252"/>
        <end position="352"/>
    </location>
</feature>
<dbReference type="Proteomes" id="UP001445335">
    <property type="component" value="Unassembled WGS sequence"/>
</dbReference>
<sequence>MQREDTALDLLGGEGDGKGNKALAKGKLDCSVAITVEPEPAAAPLVSVLALFSAIALVSCFVVVLGPVAHVLVNSRTYSAVPPKRKWIGKLPRVTVQMPVYKESLAATIGPSVESLLVALAAYRAEGGEGIIFVYWAERVAYYEKHNIAYVARPAHGKDGFVRGGRFKKASNMNFCLRVSQSVSSFMQEDGLEAKQALAAVQAATALAHPSHAFLAGGDVRMGDFVLLVDSDTRVPEHCILPVVTELLRSPQINGYIGRFITYTGDGFKEGLSLTVHDEINRMRKYAFGCSELLFHPLQQWPFRGPLTPLFRSFLTLTGWFSHTFESALDIAMTCLFIFSVLTPISNTILMYRLGLGSLLQAAWINIMDDDFKGALTEPHSKVQELSVFNTLLEARLTAAAQEVDKSNNFFKEVVMTGAIPHTVPYAYQIRDPRLIAPLAMLVGGHLLCPLVLNPTCMLLKY</sequence>
<dbReference type="PANTHER" id="PTHR35408:SF2">
    <property type="entry name" value="GLYCOSYLTRANSFERASE 2-LIKE DOMAIN-CONTAINING PROTEIN"/>
    <property type="match status" value="1"/>
</dbReference>
<dbReference type="SUPFAM" id="SSF53448">
    <property type="entry name" value="Nucleotide-diphospho-sugar transferases"/>
    <property type="match status" value="1"/>
</dbReference>
<evidence type="ECO:0000313" key="4">
    <source>
        <dbReference type="Proteomes" id="UP001445335"/>
    </source>
</evidence>
<keyword evidence="1" id="KW-1133">Transmembrane helix</keyword>
<organism evidence="3 4">
    <name type="scientific">Elliptochloris bilobata</name>
    <dbReference type="NCBI Taxonomy" id="381761"/>
    <lineage>
        <taxon>Eukaryota</taxon>
        <taxon>Viridiplantae</taxon>
        <taxon>Chlorophyta</taxon>
        <taxon>core chlorophytes</taxon>
        <taxon>Trebouxiophyceae</taxon>
        <taxon>Trebouxiophyceae incertae sedis</taxon>
        <taxon>Elliptochloris clade</taxon>
        <taxon>Elliptochloris</taxon>
    </lineage>
</organism>
<keyword evidence="1" id="KW-0812">Transmembrane</keyword>